<evidence type="ECO:0000256" key="6">
    <source>
        <dbReference type="ARBA" id="ARBA00022801"/>
    </source>
</evidence>
<organism evidence="12 13">
    <name type="scientific">Plesiocystis pacifica SIR-1</name>
    <dbReference type="NCBI Taxonomy" id="391625"/>
    <lineage>
        <taxon>Bacteria</taxon>
        <taxon>Pseudomonadati</taxon>
        <taxon>Myxococcota</taxon>
        <taxon>Polyangia</taxon>
        <taxon>Nannocystales</taxon>
        <taxon>Nannocystaceae</taxon>
        <taxon>Plesiocystis</taxon>
    </lineage>
</organism>
<evidence type="ECO:0000256" key="1">
    <source>
        <dbReference type="ARBA" id="ARBA00001947"/>
    </source>
</evidence>
<dbReference type="Proteomes" id="UP000005801">
    <property type="component" value="Unassembled WGS sequence"/>
</dbReference>
<dbReference type="Pfam" id="PF05951">
    <property type="entry name" value="Peptidase_M15_2"/>
    <property type="match status" value="1"/>
</dbReference>
<dbReference type="GO" id="GO:0008237">
    <property type="term" value="F:metallopeptidase activity"/>
    <property type="evidence" value="ECO:0007669"/>
    <property type="project" value="UniProtKB-KW"/>
</dbReference>
<evidence type="ECO:0000313" key="13">
    <source>
        <dbReference type="Proteomes" id="UP000005801"/>
    </source>
</evidence>
<keyword evidence="6" id="KW-0378">Hydrolase</keyword>
<keyword evidence="13" id="KW-1185">Reference proteome</keyword>
<gene>
    <name evidence="12" type="ORF">PPSIR1_11888</name>
</gene>
<accession>A6GIG4</accession>
<evidence type="ECO:0000256" key="3">
    <source>
        <dbReference type="ARBA" id="ARBA00022670"/>
    </source>
</evidence>
<dbReference type="GO" id="GO:0071555">
    <property type="term" value="P:cell wall organization"/>
    <property type="evidence" value="ECO:0007669"/>
    <property type="project" value="UniProtKB-KW"/>
</dbReference>
<dbReference type="InterPro" id="IPR010275">
    <property type="entry name" value="MepK"/>
</dbReference>
<keyword evidence="7" id="KW-0862">Zinc</keyword>
<dbReference type="InterPro" id="IPR009045">
    <property type="entry name" value="Zn_M74/Hedgehog-like"/>
</dbReference>
<dbReference type="GO" id="GO:0006508">
    <property type="term" value="P:proteolysis"/>
    <property type="evidence" value="ECO:0007669"/>
    <property type="project" value="UniProtKB-KW"/>
</dbReference>
<keyword evidence="4" id="KW-0479">Metal-binding</keyword>
<dbReference type="AlphaFoldDB" id="A6GIG4"/>
<dbReference type="Gene3D" id="3.30.1380.10">
    <property type="match status" value="1"/>
</dbReference>
<evidence type="ECO:0000313" key="12">
    <source>
        <dbReference type="EMBL" id="EDM74327.1"/>
    </source>
</evidence>
<dbReference type="eggNOG" id="COG3108">
    <property type="taxonomic scope" value="Bacteria"/>
</dbReference>
<dbReference type="OrthoDB" id="9782994at2"/>
<reference evidence="12 13" key="1">
    <citation type="submission" date="2007-06" db="EMBL/GenBank/DDBJ databases">
        <authorList>
            <person name="Shimkets L."/>
            <person name="Ferriera S."/>
            <person name="Johnson J."/>
            <person name="Kravitz S."/>
            <person name="Beeson K."/>
            <person name="Sutton G."/>
            <person name="Rogers Y.-H."/>
            <person name="Friedman R."/>
            <person name="Frazier M."/>
            <person name="Venter J.C."/>
        </authorList>
    </citation>
    <scope>NUCLEOTIDE SEQUENCE [LARGE SCALE GENOMIC DNA]</scope>
    <source>
        <strain evidence="12 13">SIR-1</strain>
    </source>
</reference>
<evidence type="ECO:0000256" key="4">
    <source>
        <dbReference type="ARBA" id="ARBA00022723"/>
    </source>
</evidence>
<dbReference type="PANTHER" id="PTHR37425">
    <property type="match status" value="1"/>
</dbReference>
<comment type="caution">
    <text evidence="12">The sequence shown here is derived from an EMBL/GenBank/DDBJ whole genome shotgun (WGS) entry which is preliminary data.</text>
</comment>
<evidence type="ECO:0000256" key="2">
    <source>
        <dbReference type="ARBA" id="ARBA00004776"/>
    </source>
</evidence>
<sequence>MSGLTTMLLAAAVIGQAPSADAPASQPSKKDAYLAAKAEAGQGRPARARQRADRPVWAHNLRTHEIRALTGPAGADTAKERSEFFRCWFTLEGGPISAELVARVIAAAEHFEVREVRVISGFRHPKYNLSLRKKGREVAERSQHTEAKAIDFFLPGVDTRALYDWLLDTHDGGVGFYPVSEFVHVDLGRKRTWKGT</sequence>
<dbReference type="RefSeq" id="WP_006976500.1">
    <property type="nucleotide sequence ID" value="NZ_ABCS01000136.1"/>
</dbReference>
<evidence type="ECO:0000256" key="9">
    <source>
        <dbReference type="ARBA" id="ARBA00023316"/>
    </source>
</evidence>
<comment type="pathway">
    <text evidence="2">Cell wall biogenesis; cell wall polysaccharide biosynthesis.</text>
</comment>
<comment type="cofactor">
    <cofactor evidence="1">
        <name>Zn(2+)</name>
        <dbReference type="ChEBI" id="CHEBI:29105"/>
    </cofactor>
</comment>
<evidence type="ECO:0000256" key="8">
    <source>
        <dbReference type="ARBA" id="ARBA00023049"/>
    </source>
</evidence>
<name>A6GIG4_9BACT</name>
<evidence type="ECO:0000256" key="7">
    <source>
        <dbReference type="ARBA" id="ARBA00022833"/>
    </source>
</evidence>
<proteinExistence type="inferred from homology"/>
<keyword evidence="5" id="KW-0732">Signal</keyword>
<comment type="similarity">
    <text evidence="10">Belongs to the peptidase M15 family.</text>
</comment>
<keyword evidence="3" id="KW-0645">Protease</keyword>
<dbReference type="PANTHER" id="PTHR37425:SF1">
    <property type="entry name" value="OUTER MEMBRANE PROTEIN"/>
    <property type="match status" value="1"/>
</dbReference>
<evidence type="ECO:0000256" key="5">
    <source>
        <dbReference type="ARBA" id="ARBA00022729"/>
    </source>
</evidence>
<keyword evidence="8" id="KW-0482">Metalloprotease</keyword>
<keyword evidence="9" id="KW-0961">Cell wall biogenesis/degradation</keyword>
<dbReference type="SUPFAM" id="SSF55166">
    <property type="entry name" value="Hedgehog/DD-peptidase"/>
    <property type="match status" value="1"/>
</dbReference>
<protein>
    <recommendedName>
        <fullName evidence="11">Murein endopeptidase K</fullName>
    </recommendedName>
</protein>
<dbReference type="GO" id="GO:0046872">
    <property type="term" value="F:metal ion binding"/>
    <property type="evidence" value="ECO:0007669"/>
    <property type="project" value="UniProtKB-KW"/>
</dbReference>
<evidence type="ECO:0000256" key="11">
    <source>
        <dbReference type="ARBA" id="ARBA00093666"/>
    </source>
</evidence>
<evidence type="ECO:0000256" key="10">
    <source>
        <dbReference type="ARBA" id="ARBA00093448"/>
    </source>
</evidence>
<dbReference type="STRING" id="391625.PPSIR1_11888"/>
<dbReference type="EMBL" id="ABCS01000136">
    <property type="protein sequence ID" value="EDM74327.1"/>
    <property type="molecule type" value="Genomic_DNA"/>
</dbReference>